<keyword evidence="4" id="KW-1185">Reference proteome</keyword>
<evidence type="ECO:0000313" key="3">
    <source>
        <dbReference type="EMBL" id="MBU3076541.1"/>
    </source>
</evidence>
<gene>
    <name evidence="3" type="ORF">KOF26_01575</name>
</gene>
<dbReference type="EMBL" id="JAHKRT010000001">
    <property type="protein sequence ID" value="MBU3076541.1"/>
    <property type="molecule type" value="Genomic_DNA"/>
</dbReference>
<organism evidence="3 4">
    <name type="scientific">Sphingomonas quercus</name>
    <dbReference type="NCBI Taxonomy" id="2842451"/>
    <lineage>
        <taxon>Bacteria</taxon>
        <taxon>Pseudomonadati</taxon>
        <taxon>Pseudomonadota</taxon>
        <taxon>Alphaproteobacteria</taxon>
        <taxon>Sphingomonadales</taxon>
        <taxon>Sphingomonadaceae</taxon>
        <taxon>Sphingomonas</taxon>
    </lineage>
</organism>
<feature type="chain" id="PRO_5045403517" description="Calcium-binding protein" evidence="2">
    <location>
        <begin position="18"/>
        <end position="140"/>
    </location>
</feature>
<evidence type="ECO:0000256" key="1">
    <source>
        <dbReference type="SAM" id="MobiDB-lite"/>
    </source>
</evidence>
<proteinExistence type="predicted"/>
<sequence length="140" mass="14050">MKTLLIAAAALAGPALAQAPMTAIPQSAAVPAGALPPLPDTPQGPVLPSPSAESQAQAAALPSGVIADAVRAQWGKYDRENKGALTPLEFGAWVMAANGRSADGMPPAQVLNATAGFFGKADANGDHVITPQELTSFLAQ</sequence>
<feature type="compositionally biased region" description="Pro residues" evidence="1">
    <location>
        <begin position="34"/>
        <end position="48"/>
    </location>
</feature>
<reference evidence="3 4" key="1">
    <citation type="submission" date="2021-06" db="EMBL/GenBank/DDBJ databases">
        <title>Sphingomonas sp. XMGL2, whole genome shotgun sequencing project.</title>
        <authorList>
            <person name="Zhao G."/>
            <person name="Shen L."/>
        </authorList>
    </citation>
    <scope>NUCLEOTIDE SEQUENCE [LARGE SCALE GENOMIC DNA]</scope>
    <source>
        <strain evidence="3 4">XMGL2</strain>
    </source>
</reference>
<feature type="compositionally biased region" description="Low complexity" evidence="1">
    <location>
        <begin position="49"/>
        <end position="58"/>
    </location>
</feature>
<feature type="signal peptide" evidence="2">
    <location>
        <begin position="1"/>
        <end position="17"/>
    </location>
</feature>
<comment type="caution">
    <text evidence="3">The sequence shown here is derived from an EMBL/GenBank/DDBJ whole genome shotgun (WGS) entry which is preliminary data.</text>
</comment>
<evidence type="ECO:0000256" key="2">
    <source>
        <dbReference type="SAM" id="SignalP"/>
    </source>
</evidence>
<dbReference type="InterPro" id="IPR018247">
    <property type="entry name" value="EF_Hand_1_Ca_BS"/>
</dbReference>
<dbReference type="RefSeq" id="WP_216318912.1">
    <property type="nucleotide sequence ID" value="NZ_JAHKRT010000001.1"/>
</dbReference>
<dbReference type="Proteomes" id="UP000776276">
    <property type="component" value="Unassembled WGS sequence"/>
</dbReference>
<dbReference type="PROSITE" id="PS00018">
    <property type="entry name" value="EF_HAND_1"/>
    <property type="match status" value="1"/>
</dbReference>
<feature type="region of interest" description="Disordered" evidence="1">
    <location>
        <begin position="33"/>
        <end position="58"/>
    </location>
</feature>
<protein>
    <recommendedName>
        <fullName evidence="5">Calcium-binding protein</fullName>
    </recommendedName>
</protein>
<name>A0ABS6BFD9_9SPHN</name>
<evidence type="ECO:0008006" key="5">
    <source>
        <dbReference type="Google" id="ProtNLM"/>
    </source>
</evidence>
<keyword evidence="2" id="KW-0732">Signal</keyword>
<evidence type="ECO:0000313" key="4">
    <source>
        <dbReference type="Proteomes" id="UP000776276"/>
    </source>
</evidence>
<accession>A0ABS6BFD9</accession>